<dbReference type="Proteomes" id="UP000799118">
    <property type="component" value="Unassembled WGS sequence"/>
</dbReference>
<evidence type="ECO:0000313" key="2">
    <source>
        <dbReference type="EMBL" id="KAE9400719.1"/>
    </source>
</evidence>
<evidence type="ECO:0000256" key="1">
    <source>
        <dbReference type="SAM" id="MobiDB-lite"/>
    </source>
</evidence>
<feature type="region of interest" description="Disordered" evidence="1">
    <location>
        <begin position="102"/>
        <end position="139"/>
    </location>
</feature>
<name>A0A6A4HQH2_9AGAR</name>
<gene>
    <name evidence="2" type="ORF">BT96DRAFT_975219</name>
</gene>
<dbReference type="EMBL" id="ML769454">
    <property type="protein sequence ID" value="KAE9400719.1"/>
    <property type="molecule type" value="Genomic_DNA"/>
</dbReference>
<reference evidence="2" key="1">
    <citation type="journal article" date="2019" name="Environ. Microbiol.">
        <title>Fungal ecological strategies reflected in gene transcription - a case study of two litter decomposers.</title>
        <authorList>
            <person name="Barbi F."/>
            <person name="Kohler A."/>
            <person name="Barry K."/>
            <person name="Baskaran P."/>
            <person name="Daum C."/>
            <person name="Fauchery L."/>
            <person name="Ihrmark K."/>
            <person name="Kuo A."/>
            <person name="LaButti K."/>
            <person name="Lipzen A."/>
            <person name="Morin E."/>
            <person name="Grigoriev I.V."/>
            <person name="Henrissat B."/>
            <person name="Lindahl B."/>
            <person name="Martin F."/>
        </authorList>
    </citation>
    <scope>NUCLEOTIDE SEQUENCE</scope>
    <source>
        <strain evidence="2">JB14</strain>
    </source>
</reference>
<sequence length="179" mass="20211">MGDQLKDTDLLRNRSGPYMIVTFDPAFLHPLPALPTAPTDAIPAASSQVAELSEQFQKLMSTDPDVGTKIVQALQNAEKAQQDAEVAHQNAEVAHQNAEAARRDAEVSHQNTETARRDAEEAHRRADKNITEAHRDGERVEQDLRNELEMVRDGLEDAQGWIVQRDPKYMDWIRIRHLT</sequence>
<dbReference type="AlphaFoldDB" id="A0A6A4HQH2"/>
<keyword evidence="3" id="KW-1185">Reference proteome</keyword>
<evidence type="ECO:0000313" key="3">
    <source>
        <dbReference type="Proteomes" id="UP000799118"/>
    </source>
</evidence>
<protein>
    <submittedName>
        <fullName evidence="2">Uncharacterized protein</fullName>
    </submittedName>
</protein>
<proteinExistence type="predicted"/>
<organism evidence="2 3">
    <name type="scientific">Gymnopus androsaceus JB14</name>
    <dbReference type="NCBI Taxonomy" id="1447944"/>
    <lineage>
        <taxon>Eukaryota</taxon>
        <taxon>Fungi</taxon>
        <taxon>Dikarya</taxon>
        <taxon>Basidiomycota</taxon>
        <taxon>Agaricomycotina</taxon>
        <taxon>Agaricomycetes</taxon>
        <taxon>Agaricomycetidae</taxon>
        <taxon>Agaricales</taxon>
        <taxon>Marasmiineae</taxon>
        <taxon>Omphalotaceae</taxon>
        <taxon>Gymnopus</taxon>
    </lineage>
</organism>
<feature type="compositionally biased region" description="Basic and acidic residues" evidence="1">
    <location>
        <begin position="114"/>
        <end position="139"/>
    </location>
</feature>
<accession>A0A6A4HQH2</accession>